<dbReference type="RefSeq" id="WP_076367147.1">
    <property type="nucleotide sequence ID" value="NZ_FTOM01000008.1"/>
</dbReference>
<dbReference type="InterPro" id="IPR017871">
    <property type="entry name" value="ABC_transporter-like_CS"/>
</dbReference>
<reference evidence="8" key="1">
    <citation type="submission" date="2017-01" db="EMBL/GenBank/DDBJ databases">
        <authorList>
            <person name="Varghese N."/>
            <person name="Submissions S."/>
        </authorList>
    </citation>
    <scope>NUCLEOTIDE SEQUENCE [LARGE SCALE GENOMIC DNA]</scope>
    <source>
        <strain evidence="8">DSM 18714</strain>
    </source>
</reference>
<evidence type="ECO:0000259" key="6">
    <source>
        <dbReference type="PROSITE" id="PS50893"/>
    </source>
</evidence>
<keyword evidence="5 7" id="KW-0067">ATP-binding</keyword>
<dbReference type="GO" id="GO:0005886">
    <property type="term" value="C:plasma membrane"/>
    <property type="evidence" value="ECO:0007669"/>
    <property type="project" value="UniProtKB-SubCell"/>
</dbReference>
<evidence type="ECO:0000256" key="4">
    <source>
        <dbReference type="ARBA" id="ARBA00022741"/>
    </source>
</evidence>
<dbReference type="PANTHER" id="PTHR43776:SF7">
    <property type="entry name" value="D,D-DIPEPTIDE TRANSPORT ATP-BINDING PROTEIN DDPF-RELATED"/>
    <property type="match status" value="1"/>
</dbReference>
<name>A0A1N7MM77_9RHOB</name>
<evidence type="ECO:0000313" key="8">
    <source>
        <dbReference type="Proteomes" id="UP000186098"/>
    </source>
</evidence>
<dbReference type="AlphaFoldDB" id="A0A1N7MM77"/>
<comment type="similarity">
    <text evidence="2">Belongs to the ABC transporter superfamily.</text>
</comment>
<proteinExistence type="inferred from homology"/>
<dbReference type="EMBL" id="FTOM01000008">
    <property type="protein sequence ID" value="SIS87256.1"/>
    <property type="molecule type" value="Genomic_DNA"/>
</dbReference>
<dbReference type="InterPro" id="IPR027417">
    <property type="entry name" value="P-loop_NTPase"/>
</dbReference>
<keyword evidence="4" id="KW-0547">Nucleotide-binding</keyword>
<dbReference type="Pfam" id="PF08352">
    <property type="entry name" value="oligo_HPY"/>
    <property type="match status" value="1"/>
</dbReference>
<dbReference type="CDD" id="cd03257">
    <property type="entry name" value="ABC_NikE_OppD_transporters"/>
    <property type="match status" value="2"/>
</dbReference>
<dbReference type="InterPro" id="IPR003439">
    <property type="entry name" value="ABC_transporter-like_ATP-bd"/>
</dbReference>
<dbReference type="Pfam" id="PF00005">
    <property type="entry name" value="ABC_tran"/>
    <property type="match status" value="2"/>
</dbReference>
<accession>A0A1N7MM77</accession>
<evidence type="ECO:0000256" key="5">
    <source>
        <dbReference type="ARBA" id="ARBA00022840"/>
    </source>
</evidence>
<evidence type="ECO:0000313" key="7">
    <source>
        <dbReference type="EMBL" id="SIS87256.1"/>
    </source>
</evidence>
<evidence type="ECO:0000256" key="3">
    <source>
        <dbReference type="ARBA" id="ARBA00022448"/>
    </source>
</evidence>
<dbReference type="GO" id="GO:0055085">
    <property type="term" value="P:transmembrane transport"/>
    <property type="evidence" value="ECO:0007669"/>
    <property type="project" value="UniProtKB-ARBA"/>
</dbReference>
<dbReference type="OrthoDB" id="9802264at2"/>
<dbReference type="PROSITE" id="PS00211">
    <property type="entry name" value="ABC_TRANSPORTER_1"/>
    <property type="match status" value="2"/>
</dbReference>
<dbReference type="InterPro" id="IPR013563">
    <property type="entry name" value="Oligopep_ABC_C"/>
</dbReference>
<dbReference type="Proteomes" id="UP000186098">
    <property type="component" value="Unassembled WGS sequence"/>
</dbReference>
<dbReference type="GO" id="GO:0015833">
    <property type="term" value="P:peptide transport"/>
    <property type="evidence" value="ECO:0007669"/>
    <property type="project" value="InterPro"/>
</dbReference>
<dbReference type="NCBIfam" id="NF008453">
    <property type="entry name" value="PRK11308.1"/>
    <property type="match status" value="2"/>
</dbReference>
<sequence>MSLLSLRGLTLDLDGRRLLEGVDLDLAPGERLGLVGASGSGKSLTALAALGLAPDRARVTGSVRLEGREILGLPDRALCALRGGRIGMVFQEPMTALNPTMRIGAQVAETVRLHRHASRAEAARIARDRLARVGIADPDRYPHALSGGQRQRVAIAMAIACRPALLIADEPTTALDVTTQAEVLDLLRGLCTDEGMGLVLITHDLGVVAGLTGRVSVMEAGRIVETGPTAQIFARPQAAITRRLIAVQRPRVAPARPRGAPLLQVRGAVRLYPQPRAGLVGPRPHLRALDGVELTLHAGESLGLVGPSGCGKSTLTRALVGLEPLDAGQVTLDGAPVGPEMAPALRARMQMVFQDPYGSFNPRHRVARLLAEPFHLTGRPADWRDRVARALTEVGLTPADADRYIHQFSGGQRQRLAIARALITRPQLIVLDEAVSALDVEVRAQVLDLLARLRDSHGLAYLFISHDLSVVRALVSRVAVMEAGRIVEDGPTEAVFANPRHPLTRRLIAAIPEIPGQDIPPPA</sequence>
<evidence type="ECO:0000256" key="1">
    <source>
        <dbReference type="ARBA" id="ARBA00004417"/>
    </source>
</evidence>
<dbReference type="PROSITE" id="PS50893">
    <property type="entry name" value="ABC_TRANSPORTER_2"/>
    <property type="match status" value="2"/>
</dbReference>
<protein>
    <submittedName>
        <fullName evidence="7">Peptide/nickel transport system ATP-binding protein</fullName>
    </submittedName>
</protein>
<keyword evidence="8" id="KW-1185">Reference proteome</keyword>
<dbReference type="PANTHER" id="PTHR43776">
    <property type="entry name" value="TRANSPORT ATP-BINDING PROTEIN"/>
    <property type="match status" value="1"/>
</dbReference>
<evidence type="ECO:0000256" key="2">
    <source>
        <dbReference type="ARBA" id="ARBA00005417"/>
    </source>
</evidence>
<dbReference type="SUPFAM" id="SSF52540">
    <property type="entry name" value="P-loop containing nucleoside triphosphate hydrolases"/>
    <property type="match status" value="2"/>
</dbReference>
<dbReference type="InterPro" id="IPR050319">
    <property type="entry name" value="ABC_transp_ATP-bind"/>
</dbReference>
<dbReference type="GO" id="GO:0016887">
    <property type="term" value="F:ATP hydrolysis activity"/>
    <property type="evidence" value="ECO:0007669"/>
    <property type="project" value="InterPro"/>
</dbReference>
<dbReference type="STRING" id="407234.SAMN05421795_10890"/>
<dbReference type="InterPro" id="IPR003593">
    <property type="entry name" value="AAA+_ATPase"/>
</dbReference>
<keyword evidence="3" id="KW-0813">Transport</keyword>
<gene>
    <name evidence="7" type="ORF">SAMN05421795_10890</name>
</gene>
<dbReference type="NCBIfam" id="NF007739">
    <property type="entry name" value="PRK10419.1"/>
    <property type="match status" value="2"/>
</dbReference>
<feature type="domain" description="ABC transporter" evidence="6">
    <location>
        <begin position="4"/>
        <end position="245"/>
    </location>
</feature>
<feature type="domain" description="ABC transporter" evidence="6">
    <location>
        <begin position="269"/>
        <end position="508"/>
    </location>
</feature>
<organism evidence="7 8">
    <name type="scientific">Phaeovulum vinaykumarii</name>
    <dbReference type="NCBI Taxonomy" id="407234"/>
    <lineage>
        <taxon>Bacteria</taxon>
        <taxon>Pseudomonadati</taxon>
        <taxon>Pseudomonadota</taxon>
        <taxon>Alphaproteobacteria</taxon>
        <taxon>Rhodobacterales</taxon>
        <taxon>Paracoccaceae</taxon>
        <taxon>Phaeovulum</taxon>
    </lineage>
</organism>
<dbReference type="GO" id="GO:0005524">
    <property type="term" value="F:ATP binding"/>
    <property type="evidence" value="ECO:0007669"/>
    <property type="project" value="UniProtKB-KW"/>
</dbReference>
<dbReference type="Gene3D" id="3.40.50.300">
    <property type="entry name" value="P-loop containing nucleotide triphosphate hydrolases"/>
    <property type="match status" value="2"/>
</dbReference>
<dbReference type="SMART" id="SM00382">
    <property type="entry name" value="AAA"/>
    <property type="match status" value="2"/>
</dbReference>
<comment type="subcellular location">
    <subcellularLocation>
        <location evidence="1">Cell inner membrane</location>
        <topology evidence="1">Peripheral membrane protein</topology>
    </subcellularLocation>
</comment>